<dbReference type="InterPro" id="IPR000281">
    <property type="entry name" value="HTH_RpiR"/>
</dbReference>
<feature type="domain" description="SIS" evidence="5">
    <location>
        <begin position="141"/>
        <end position="278"/>
    </location>
</feature>
<dbReference type="SUPFAM" id="SSF53697">
    <property type="entry name" value="SIS domain"/>
    <property type="match status" value="1"/>
</dbReference>
<evidence type="ECO:0000256" key="2">
    <source>
        <dbReference type="ARBA" id="ARBA00023125"/>
    </source>
</evidence>
<dbReference type="EMBL" id="FXTT01000001">
    <property type="protein sequence ID" value="SMP06524.1"/>
    <property type="molecule type" value="Genomic_DNA"/>
</dbReference>
<dbReference type="SUPFAM" id="SSF46689">
    <property type="entry name" value="Homeodomain-like"/>
    <property type="match status" value="1"/>
</dbReference>
<dbReference type="InterPro" id="IPR001347">
    <property type="entry name" value="SIS_dom"/>
</dbReference>
<evidence type="ECO:0000259" key="5">
    <source>
        <dbReference type="PROSITE" id="PS51464"/>
    </source>
</evidence>
<dbReference type="InterPro" id="IPR047640">
    <property type="entry name" value="RpiR-like"/>
</dbReference>
<dbReference type="InterPro" id="IPR036388">
    <property type="entry name" value="WH-like_DNA-bd_sf"/>
</dbReference>
<evidence type="ECO:0000313" key="6">
    <source>
        <dbReference type="EMBL" id="SMP06524.1"/>
    </source>
</evidence>
<reference evidence="6 7" key="1">
    <citation type="submission" date="2017-05" db="EMBL/GenBank/DDBJ databases">
        <authorList>
            <person name="Varghese N."/>
            <person name="Submissions S."/>
        </authorList>
    </citation>
    <scope>NUCLEOTIDE SEQUENCE [LARGE SCALE GENOMIC DNA]</scope>
    <source>
        <strain evidence="6 7">DSM 15949</strain>
    </source>
</reference>
<dbReference type="CDD" id="cd05013">
    <property type="entry name" value="SIS_RpiR"/>
    <property type="match status" value="1"/>
</dbReference>
<dbReference type="Pfam" id="PF01380">
    <property type="entry name" value="SIS"/>
    <property type="match status" value="1"/>
</dbReference>
<evidence type="ECO:0000313" key="7">
    <source>
        <dbReference type="Proteomes" id="UP001157914"/>
    </source>
</evidence>
<evidence type="ECO:0000256" key="3">
    <source>
        <dbReference type="ARBA" id="ARBA00023163"/>
    </source>
</evidence>
<keyword evidence="1" id="KW-0805">Transcription regulation</keyword>
<proteinExistence type="predicted"/>
<feature type="domain" description="HTH rpiR-type" evidence="4">
    <location>
        <begin position="15"/>
        <end position="91"/>
    </location>
</feature>
<dbReference type="Gene3D" id="1.10.10.10">
    <property type="entry name" value="Winged helix-like DNA-binding domain superfamily/Winged helix DNA-binding domain"/>
    <property type="match status" value="1"/>
</dbReference>
<dbReference type="InterPro" id="IPR009057">
    <property type="entry name" value="Homeodomain-like_sf"/>
</dbReference>
<evidence type="ECO:0000256" key="1">
    <source>
        <dbReference type="ARBA" id="ARBA00023015"/>
    </source>
</evidence>
<dbReference type="Pfam" id="PF01418">
    <property type="entry name" value="HTH_6"/>
    <property type="match status" value="1"/>
</dbReference>
<dbReference type="Proteomes" id="UP001157914">
    <property type="component" value="Unassembled WGS sequence"/>
</dbReference>
<dbReference type="PROSITE" id="PS51464">
    <property type="entry name" value="SIS"/>
    <property type="match status" value="1"/>
</dbReference>
<dbReference type="PANTHER" id="PTHR30514">
    <property type="entry name" value="GLUCOKINASE"/>
    <property type="match status" value="1"/>
</dbReference>
<evidence type="ECO:0000259" key="4">
    <source>
        <dbReference type="PROSITE" id="PS51071"/>
    </source>
</evidence>
<dbReference type="Gene3D" id="3.40.50.10490">
    <property type="entry name" value="Glucose-6-phosphate isomerase like protein, domain 1"/>
    <property type="match status" value="1"/>
</dbReference>
<keyword evidence="3" id="KW-0804">Transcription</keyword>
<gene>
    <name evidence="6" type="ORF">SAMN06265374_0788</name>
</gene>
<comment type="caution">
    <text evidence="6">The sequence shown here is derived from an EMBL/GenBank/DDBJ whole genome shotgun (WGS) entry which is preliminary data.</text>
</comment>
<sequence length="304" mass="33331">MNDMNVPKTDSIAPADVLETLASELEELTPELRKAASYVLDNPNDVSVSSIREIADAAGVKPNTFVRMARSVGFEGYEDFRHPFREAIRRRGTDFPDRARWLQSLSRGGQLGELFAEMAACAISNIENTFAATDADAMKCAADAIVNARHTYVLGVGVNNSNARNFTYLSDMAVDTIWTIPRMGSVATDDLARADERDVLVAMTCKPYRTDVIDAVDVARELGLTIIAISDSAASPIVVGSDHAFIIDAETPQFFPSSVSTIALLETLLAFVIADAPPEVIASIERFHNRRHAMGLYQEEWKDR</sequence>
<keyword evidence="2" id="KW-0238">DNA-binding</keyword>
<accession>A0ABY1NCR3</accession>
<protein>
    <submittedName>
        <fullName evidence="6">Transcriptional regulator, RpiR family</fullName>
    </submittedName>
</protein>
<keyword evidence="7" id="KW-1185">Reference proteome</keyword>
<name>A0ABY1NCR3_9HYPH</name>
<organism evidence="6 7">
    <name type="scientific">Roseibium denhamense</name>
    <dbReference type="NCBI Taxonomy" id="76305"/>
    <lineage>
        <taxon>Bacteria</taxon>
        <taxon>Pseudomonadati</taxon>
        <taxon>Pseudomonadota</taxon>
        <taxon>Alphaproteobacteria</taxon>
        <taxon>Hyphomicrobiales</taxon>
        <taxon>Stappiaceae</taxon>
        <taxon>Roseibium</taxon>
    </lineage>
</organism>
<dbReference type="PANTHER" id="PTHR30514:SF18">
    <property type="entry name" value="RPIR-FAMILY TRANSCRIPTIONAL REGULATOR"/>
    <property type="match status" value="1"/>
</dbReference>
<dbReference type="PROSITE" id="PS51071">
    <property type="entry name" value="HTH_RPIR"/>
    <property type="match status" value="1"/>
</dbReference>
<dbReference type="InterPro" id="IPR046348">
    <property type="entry name" value="SIS_dom_sf"/>
</dbReference>
<dbReference type="InterPro" id="IPR035472">
    <property type="entry name" value="RpiR-like_SIS"/>
</dbReference>